<comment type="similarity">
    <text evidence="1">Belongs to the LysR transcriptional regulatory family.</text>
</comment>
<reference evidence="6 7" key="1">
    <citation type="submission" date="2019-07" db="EMBL/GenBank/DDBJ databases">
        <title>Quadrisphaera sp. strain DD2A genome sequencing and assembly.</title>
        <authorList>
            <person name="Kim I."/>
        </authorList>
    </citation>
    <scope>NUCLEOTIDE SEQUENCE [LARGE SCALE GENOMIC DNA]</scope>
    <source>
        <strain evidence="6 7">DD2A</strain>
    </source>
</reference>
<dbReference type="PROSITE" id="PS50931">
    <property type="entry name" value="HTH_LYSR"/>
    <property type="match status" value="1"/>
</dbReference>
<evidence type="ECO:0000256" key="1">
    <source>
        <dbReference type="ARBA" id="ARBA00009437"/>
    </source>
</evidence>
<protein>
    <submittedName>
        <fullName evidence="6">LysR family transcriptional regulator</fullName>
    </submittedName>
</protein>
<dbReference type="PANTHER" id="PTHR30126">
    <property type="entry name" value="HTH-TYPE TRANSCRIPTIONAL REGULATOR"/>
    <property type="match status" value="1"/>
</dbReference>
<dbReference type="InterPro" id="IPR000847">
    <property type="entry name" value="LysR_HTH_N"/>
</dbReference>
<dbReference type="InterPro" id="IPR036390">
    <property type="entry name" value="WH_DNA-bd_sf"/>
</dbReference>
<organism evidence="6 7">
    <name type="scientific">Quadrisphaera setariae</name>
    <dbReference type="NCBI Taxonomy" id="2593304"/>
    <lineage>
        <taxon>Bacteria</taxon>
        <taxon>Bacillati</taxon>
        <taxon>Actinomycetota</taxon>
        <taxon>Actinomycetes</taxon>
        <taxon>Kineosporiales</taxon>
        <taxon>Kineosporiaceae</taxon>
        <taxon>Quadrisphaera</taxon>
    </lineage>
</organism>
<dbReference type="AlphaFoldDB" id="A0A5C8Z2Z0"/>
<dbReference type="SUPFAM" id="SSF46785">
    <property type="entry name" value="Winged helix' DNA-binding domain"/>
    <property type="match status" value="1"/>
</dbReference>
<dbReference type="EMBL" id="VKAC01000014">
    <property type="protein sequence ID" value="TXR52452.1"/>
    <property type="molecule type" value="Genomic_DNA"/>
</dbReference>
<accession>A0A5C8Z2Z0</accession>
<feature type="domain" description="HTH lysR-type" evidence="5">
    <location>
        <begin position="8"/>
        <end position="65"/>
    </location>
</feature>
<name>A0A5C8Z2Z0_9ACTN</name>
<keyword evidence="2" id="KW-0805">Transcription regulation</keyword>
<evidence type="ECO:0000256" key="2">
    <source>
        <dbReference type="ARBA" id="ARBA00023015"/>
    </source>
</evidence>
<dbReference type="Pfam" id="PF00126">
    <property type="entry name" value="HTH_1"/>
    <property type="match status" value="1"/>
</dbReference>
<dbReference type="GO" id="GO:0000976">
    <property type="term" value="F:transcription cis-regulatory region binding"/>
    <property type="evidence" value="ECO:0007669"/>
    <property type="project" value="TreeGrafter"/>
</dbReference>
<dbReference type="OrthoDB" id="9808620at2"/>
<dbReference type="Pfam" id="PF03466">
    <property type="entry name" value="LysR_substrate"/>
    <property type="match status" value="1"/>
</dbReference>
<sequence>MTLSARLPDLRTLELFCEVLAGGSIGAAARAQDITQQSASARLRALEVQVGAVLLVRGPRGAAPTPAGVVLVEWAQRLLEVAGQVDTALGALREQGRSELSITASMTVAEHLVPGWLVALRSRQLRAAHAPTAVSLRATNTAAVVAAVREGTAQIGFTEGSQPPVGLSWRAVGQDELVAVVGPGHPWARRRGPVQVRDLVAAPLVCREVGSGTRQVLDEALAAAGHAPVVPLLELTTATAVREAVRAGAAAAVLSRLAVASDVAAGALVARQVAGVDLSRTLRAVWASGQHPPAGPARDLVALAAARRSTPGSAREPRLR</sequence>
<evidence type="ECO:0000256" key="4">
    <source>
        <dbReference type="ARBA" id="ARBA00023163"/>
    </source>
</evidence>
<evidence type="ECO:0000256" key="3">
    <source>
        <dbReference type="ARBA" id="ARBA00023125"/>
    </source>
</evidence>
<proteinExistence type="inferred from homology"/>
<evidence type="ECO:0000313" key="6">
    <source>
        <dbReference type="EMBL" id="TXR52452.1"/>
    </source>
</evidence>
<evidence type="ECO:0000259" key="5">
    <source>
        <dbReference type="PROSITE" id="PS50931"/>
    </source>
</evidence>
<dbReference type="Gene3D" id="1.10.10.10">
    <property type="entry name" value="Winged helix-like DNA-binding domain superfamily/Winged helix DNA-binding domain"/>
    <property type="match status" value="1"/>
</dbReference>
<evidence type="ECO:0000313" key="7">
    <source>
        <dbReference type="Proteomes" id="UP000321234"/>
    </source>
</evidence>
<comment type="caution">
    <text evidence="6">The sequence shown here is derived from an EMBL/GenBank/DDBJ whole genome shotgun (WGS) entry which is preliminary data.</text>
</comment>
<keyword evidence="7" id="KW-1185">Reference proteome</keyword>
<keyword evidence="3" id="KW-0238">DNA-binding</keyword>
<dbReference type="InterPro" id="IPR005119">
    <property type="entry name" value="LysR_subst-bd"/>
</dbReference>
<dbReference type="PANTHER" id="PTHR30126:SF39">
    <property type="entry name" value="HTH-TYPE TRANSCRIPTIONAL REGULATOR CYSL"/>
    <property type="match status" value="1"/>
</dbReference>
<dbReference type="Proteomes" id="UP000321234">
    <property type="component" value="Unassembled WGS sequence"/>
</dbReference>
<keyword evidence="4" id="KW-0804">Transcription</keyword>
<dbReference type="GO" id="GO:0003700">
    <property type="term" value="F:DNA-binding transcription factor activity"/>
    <property type="evidence" value="ECO:0007669"/>
    <property type="project" value="InterPro"/>
</dbReference>
<dbReference type="InterPro" id="IPR036388">
    <property type="entry name" value="WH-like_DNA-bd_sf"/>
</dbReference>
<dbReference type="Gene3D" id="3.40.190.10">
    <property type="entry name" value="Periplasmic binding protein-like II"/>
    <property type="match status" value="2"/>
</dbReference>
<gene>
    <name evidence="6" type="ORF">FMM08_19865</name>
</gene>
<dbReference type="RefSeq" id="WP_147928106.1">
    <property type="nucleotide sequence ID" value="NZ_VKAC01000014.1"/>
</dbReference>
<dbReference type="SUPFAM" id="SSF53850">
    <property type="entry name" value="Periplasmic binding protein-like II"/>
    <property type="match status" value="1"/>
</dbReference>